<protein>
    <recommendedName>
        <fullName evidence="3">Secreted protein with PEP-CTERM sorting signal</fullName>
    </recommendedName>
</protein>
<dbReference type="EMBL" id="JBFAIH010000012">
    <property type="protein sequence ID" value="MEV0365032.1"/>
    <property type="molecule type" value="Genomic_DNA"/>
</dbReference>
<evidence type="ECO:0000313" key="1">
    <source>
        <dbReference type="EMBL" id="MEV0365032.1"/>
    </source>
</evidence>
<reference evidence="1 2" key="1">
    <citation type="submission" date="2024-06" db="EMBL/GenBank/DDBJ databases">
        <title>The Natural Products Discovery Center: Release of the First 8490 Sequenced Strains for Exploring Actinobacteria Biosynthetic Diversity.</title>
        <authorList>
            <person name="Kalkreuter E."/>
            <person name="Kautsar S.A."/>
            <person name="Yang D."/>
            <person name="Bader C.D."/>
            <person name="Teijaro C.N."/>
            <person name="Fluegel L."/>
            <person name="Davis C.M."/>
            <person name="Simpson J.R."/>
            <person name="Lauterbach L."/>
            <person name="Steele A.D."/>
            <person name="Gui C."/>
            <person name="Meng S."/>
            <person name="Li G."/>
            <person name="Viehrig K."/>
            <person name="Ye F."/>
            <person name="Su P."/>
            <person name="Kiefer A.F."/>
            <person name="Nichols A."/>
            <person name="Cepeda A.J."/>
            <person name="Yan W."/>
            <person name="Fan B."/>
            <person name="Jiang Y."/>
            <person name="Adhikari A."/>
            <person name="Zheng C.-J."/>
            <person name="Schuster L."/>
            <person name="Cowan T.M."/>
            <person name="Smanski M.J."/>
            <person name="Chevrette M.G."/>
            <person name="De Carvalho L.P.S."/>
            <person name="Shen B."/>
        </authorList>
    </citation>
    <scope>NUCLEOTIDE SEQUENCE [LARGE SCALE GENOMIC DNA]</scope>
    <source>
        <strain evidence="1 2">NPDC050671</strain>
    </source>
</reference>
<comment type="caution">
    <text evidence="1">The sequence shown here is derived from an EMBL/GenBank/DDBJ whole genome shotgun (WGS) entry which is preliminary data.</text>
</comment>
<gene>
    <name evidence="1" type="ORF">AB0H72_20250</name>
</gene>
<sequence>MSLVACALIAGFVFGLLLLRAVAVLLEARDERRVRVPARGRRRPHRR</sequence>
<accession>A0ABV3FBL4</accession>
<dbReference type="Proteomes" id="UP001551658">
    <property type="component" value="Unassembled WGS sequence"/>
</dbReference>
<evidence type="ECO:0008006" key="3">
    <source>
        <dbReference type="Google" id="ProtNLM"/>
    </source>
</evidence>
<proteinExistence type="predicted"/>
<name>A0ABV3FBL4_9NOCA</name>
<organism evidence="1 2">
    <name type="scientific">Nocardia fusca</name>
    <dbReference type="NCBI Taxonomy" id="941183"/>
    <lineage>
        <taxon>Bacteria</taxon>
        <taxon>Bacillati</taxon>
        <taxon>Actinomycetota</taxon>
        <taxon>Actinomycetes</taxon>
        <taxon>Mycobacteriales</taxon>
        <taxon>Nocardiaceae</taxon>
        <taxon>Nocardia</taxon>
    </lineage>
</organism>
<keyword evidence="2" id="KW-1185">Reference proteome</keyword>
<dbReference type="RefSeq" id="WP_357980859.1">
    <property type="nucleotide sequence ID" value="NZ_JBFAIH010000012.1"/>
</dbReference>
<evidence type="ECO:0000313" key="2">
    <source>
        <dbReference type="Proteomes" id="UP001551658"/>
    </source>
</evidence>